<organism evidence="7 8">
    <name type="scientific">Ferirhizobium litorale</name>
    <dbReference type="NCBI Taxonomy" id="2927786"/>
    <lineage>
        <taxon>Bacteria</taxon>
        <taxon>Pseudomonadati</taxon>
        <taxon>Pseudomonadota</taxon>
        <taxon>Alphaproteobacteria</taxon>
        <taxon>Hyphomicrobiales</taxon>
        <taxon>Rhizobiaceae</taxon>
        <taxon>Ferirhizobium</taxon>
    </lineage>
</organism>
<dbReference type="Pfam" id="PF00111">
    <property type="entry name" value="Fer2"/>
    <property type="match status" value="1"/>
</dbReference>
<reference evidence="7" key="1">
    <citation type="submission" date="2022-03" db="EMBL/GenBank/DDBJ databases">
        <title>Fererhizobium litorale gen. nov., sp. nov., isolated from sandy sediments of the Sea of Japan seashore.</title>
        <authorList>
            <person name="Romanenko L."/>
            <person name="Kurilenko V."/>
            <person name="Otstavnykh N."/>
            <person name="Svetashev V."/>
            <person name="Tekutyeva L."/>
            <person name="Isaeva M."/>
            <person name="Mikhailov V."/>
        </authorList>
    </citation>
    <scope>NUCLEOTIDE SEQUENCE</scope>
    <source>
        <strain evidence="7">KMM 9576</strain>
    </source>
</reference>
<dbReference type="InterPro" id="IPR012675">
    <property type="entry name" value="Beta-grasp_dom_sf"/>
</dbReference>
<dbReference type="PROSITE" id="PS50125">
    <property type="entry name" value="GUANYLATE_CYCLASE_2"/>
    <property type="match status" value="1"/>
</dbReference>
<dbReference type="InterPro" id="IPR001041">
    <property type="entry name" value="2Fe-2S_ferredoxin-type"/>
</dbReference>
<evidence type="ECO:0000313" key="7">
    <source>
        <dbReference type="EMBL" id="MDI7920839.1"/>
    </source>
</evidence>
<dbReference type="InterPro" id="IPR034804">
    <property type="entry name" value="SQR/QFR_C/D"/>
</dbReference>
<feature type="transmembrane region" description="Helical" evidence="4">
    <location>
        <begin position="89"/>
        <end position="107"/>
    </location>
</feature>
<dbReference type="AlphaFoldDB" id="A0AAE3QCS4"/>
<dbReference type="InterPro" id="IPR050697">
    <property type="entry name" value="Adenylyl/Guanylyl_Cyclase_3/4"/>
</dbReference>
<keyword evidence="4" id="KW-0812">Transmembrane</keyword>
<evidence type="ECO:0000256" key="1">
    <source>
        <dbReference type="ARBA" id="ARBA00004651"/>
    </source>
</evidence>
<dbReference type="SUPFAM" id="SSF55073">
    <property type="entry name" value="Nucleotide cyclase"/>
    <property type="match status" value="1"/>
</dbReference>
<dbReference type="Pfam" id="PF00211">
    <property type="entry name" value="Guanylate_cyc"/>
    <property type="match status" value="1"/>
</dbReference>
<feature type="domain" description="Guanylate cyclase" evidence="5">
    <location>
        <begin position="358"/>
        <end position="490"/>
    </location>
</feature>
<dbReference type="Gene3D" id="3.30.70.1230">
    <property type="entry name" value="Nucleotide cyclase"/>
    <property type="match status" value="1"/>
</dbReference>
<comment type="caution">
    <text evidence="7">The sequence shown here is derived from an EMBL/GenBank/DDBJ whole genome shotgun (WGS) entry which is preliminary data.</text>
</comment>
<evidence type="ECO:0000256" key="4">
    <source>
        <dbReference type="SAM" id="Phobius"/>
    </source>
</evidence>
<evidence type="ECO:0000256" key="2">
    <source>
        <dbReference type="ARBA" id="ARBA00022475"/>
    </source>
</evidence>
<dbReference type="GO" id="GO:0004016">
    <property type="term" value="F:adenylate cyclase activity"/>
    <property type="evidence" value="ECO:0007669"/>
    <property type="project" value="UniProtKB-ARBA"/>
</dbReference>
<accession>A0AAE3QCS4</accession>
<keyword evidence="8" id="KW-1185">Reference proteome</keyword>
<dbReference type="InterPro" id="IPR036010">
    <property type="entry name" value="2Fe-2S_ferredoxin-like_sf"/>
</dbReference>
<evidence type="ECO:0000256" key="3">
    <source>
        <dbReference type="ARBA" id="ARBA00023136"/>
    </source>
</evidence>
<dbReference type="Proteomes" id="UP001161580">
    <property type="component" value="Unassembled WGS sequence"/>
</dbReference>
<dbReference type="InterPro" id="IPR001054">
    <property type="entry name" value="A/G_cyclase"/>
</dbReference>
<proteinExistence type="predicted"/>
<feature type="transmembrane region" description="Helical" evidence="4">
    <location>
        <begin position="216"/>
        <end position="237"/>
    </location>
</feature>
<dbReference type="RefSeq" id="WP_311785000.1">
    <property type="nucleotide sequence ID" value="NZ_JALDYY010000001.1"/>
</dbReference>
<dbReference type="SUPFAM" id="SSF81343">
    <property type="entry name" value="Fumarate reductase respiratory complex transmembrane subunits"/>
    <property type="match status" value="1"/>
</dbReference>
<dbReference type="PANTHER" id="PTHR43081:SF17">
    <property type="entry name" value="BLL5647 PROTEIN"/>
    <property type="match status" value="1"/>
</dbReference>
<feature type="transmembrane region" description="Helical" evidence="4">
    <location>
        <begin position="58"/>
        <end position="77"/>
    </location>
</feature>
<evidence type="ECO:0000259" key="5">
    <source>
        <dbReference type="PROSITE" id="PS50125"/>
    </source>
</evidence>
<gene>
    <name evidence="7" type="ORF">MRS75_01930</name>
</gene>
<protein>
    <submittedName>
        <fullName evidence="7">Adenylate/guanylate cyclase domain-containing protein</fullName>
    </submittedName>
</protein>
<dbReference type="GO" id="GO:0051536">
    <property type="term" value="F:iron-sulfur cluster binding"/>
    <property type="evidence" value="ECO:0007669"/>
    <property type="project" value="InterPro"/>
</dbReference>
<feature type="transmembrane region" description="Helical" evidence="4">
    <location>
        <begin position="140"/>
        <end position="157"/>
    </location>
</feature>
<comment type="subcellular location">
    <subcellularLocation>
        <location evidence="1">Cell membrane</location>
        <topology evidence="1">Multi-pass membrane protein</topology>
    </subcellularLocation>
</comment>
<sequence length="549" mass="60144">MKIKAATTRKKTHLISGALLGAFVICHFLNHALGLVSVEAMEDVRLKLNFVWRSLPGTVLLYGAVFVHFIMALDSLYRRHTLRMPAREAIKIVFGLSLPFLLIPHVLATRVEWALGGVDLGYPDVLHSIWSSTDGTIRQSMALIVAWTHFCLGLWFWMRGRSWFPRYSLTLYSVAILVPVLALLGFVTAARGLAPPTPSDPWVMAMRPDPHLLEKIRVWLVIGFGAPIAAVLAWRALPTPDKTRIRYPNGRVVAVGRGFSVLEASRSAGIPHVSVCGGRGRCSTCRVRVLQGLEGQPLPDEAEKATLERIGAPANVRLACQFRPLRDVYVAPIVNTDSLGLKTQLALTTTAGRERRIAALFCDLRDFTRLAEHKLPFDTVFLLNRYFETVGEAVESAGGIVDKFVGDGAIALFGLETSFEEACRQALEAAARLAEGIETLNDTFSAELSRPLRIAIGLHAGTAIIGRIGYGKATSLTAIGDTINTASRLEGVAKERDAELVVSEEVVRNAGVVLDGHERMHIDIRGREASVETWIIPRAREIVASLMQA</sequence>
<keyword evidence="2" id="KW-1003">Cell membrane</keyword>
<keyword evidence="3 4" id="KW-0472">Membrane</keyword>
<dbReference type="GO" id="GO:0006171">
    <property type="term" value="P:cAMP biosynthetic process"/>
    <property type="evidence" value="ECO:0007669"/>
    <property type="project" value="TreeGrafter"/>
</dbReference>
<name>A0AAE3QCS4_9HYPH</name>
<dbReference type="GO" id="GO:0035556">
    <property type="term" value="P:intracellular signal transduction"/>
    <property type="evidence" value="ECO:0007669"/>
    <property type="project" value="InterPro"/>
</dbReference>
<dbReference type="SMART" id="SM00044">
    <property type="entry name" value="CYCc"/>
    <property type="match status" value="1"/>
</dbReference>
<dbReference type="PANTHER" id="PTHR43081">
    <property type="entry name" value="ADENYLATE CYCLASE, TERMINAL-DIFFERENTIATION SPECIFIC-RELATED"/>
    <property type="match status" value="1"/>
</dbReference>
<evidence type="ECO:0000313" key="8">
    <source>
        <dbReference type="Proteomes" id="UP001161580"/>
    </source>
</evidence>
<dbReference type="Gene3D" id="3.10.20.30">
    <property type="match status" value="1"/>
</dbReference>
<dbReference type="InterPro" id="IPR029787">
    <property type="entry name" value="Nucleotide_cyclase"/>
</dbReference>
<keyword evidence="4" id="KW-1133">Transmembrane helix</keyword>
<dbReference type="CDD" id="cd00207">
    <property type="entry name" value="fer2"/>
    <property type="match status" value="1"/>
</dbReference>
<dbReference type="EMBL" id="JALDYZ010000001">
    <property type="protein sequence ID" value="MDI7920839.1"/>
    <property type="molecule type" value="Genomic_DNA"/>
</dbReference>
<feature type="domain" description="2Fe-2S ferredoxin-type" evidence="6">
    <location>
        <begin position="243"/>
        <end position="336"/>
    </location>
</feature>
<dbReference type="GO" id="GO:0005886">
    <property type="term" value="C:plasma membrane"/>
    <property type="evidence" value="ECO:0007669"/>
    <property type="project" value="UniProtKB-SubCell"/>
</dbReference>
<dbReference type="CDD" id="cd07302">
    <property type="entry name" value="CHD"/>
    <property type="match status" value="1"/>
</dbReference>
<feature type="transmembrane region" description="Helical" evidence="4">
    <location>
        <begin position="169"/>
        <end position="194"/>
    </location>
</feature>
<evidence type="ECO:0000259" key="6">
    <source>
        <dbReference type="PROSITE" id="PS51085"/>
    </source>
</evidence>
<dbReference type="PROSITE" id="PS51085">
    <property type="entry name" value="2FE2S_FER_2"/>
    <property type="match status" value="1"/>
</dbReference>
<dbReference type="SUPFAM" id="SSF54292">
    <property type="entry name" value="2Fe-2S ferredoxin-like"/>
    <property type="match status" value="1"/>
</dbReference>